<feature type="transmembrane region" description="Helical" evidence="1">
    <location>
        <begin position="20"/>
        <end position="39"/>
    </location>
</feature>
<dbReference type="EMBL" id="CAFBOT010000001">
    <property type="protein sequence ID" value="CAB4979465.1"/>
    <property type="molecule type" value="Genomic_DNA"/>
</dbReference>
<keyword evidence="1" id="KW-0812">Transmembrane</keyword>
<dbReference type="EMBL" id="CAEZYG010000004">
    <property type="protein sequence ID" value="CAB4701907.1"/>
    <property type="molecule type" value="Genomic_DNA"/>
</dbReference>
<sequence length="200" mass="20452">MNQEQRRPSRGPVSRGSNLNSTMSIVVAAVAVLLGFLILRDIRSDSGSGSTATPDQATDETIVTDTIPVETTVVVTVPLTAFKVQIANASKVAGSAGTMTTELQGRGFIVQPAMNSSEVTPKQTATVVYFLPGFEVQAAQVAEQLGGVATAAMPAPIPTETGKLGEASVLILLGTDLAGKPLATPVPTVPVATETTLPPG</sequence>
<protein>
    <submittedName>
        <fullName evidence="3">Unannotated protein</fullName>
    </submittedName>
</protein>
<dbReference type="Gene3D" id="3.30.70.2390">
    <property type="match status" value="1"/>
</dbReference>
<evidence type="ECO:0000259" key="2">
    <source>
        <dbReference type="Pfam" id="PF13399"/>
    </source>
</evidence>
<evidence type="ECO:0000313" key="5">
    <source>
        <dbReference type="EMBL" id="CAB4752549.1"/>
    </source>
</evidence>
<evidence type="ECO:0000313" key="6">
    <source>
        <dbReference type="EMBL" id="CAB4979465.1"/>
    </source>
</evidence>
<name>A0A6J6JNL5_9ZZZZ</name>
<evidence type="ECO:0000313" key="3">
    <source>
        <dbReference type="EMBL" id="CAB4639047.1"/>
    </source>
</evidence>
<keyword evidence="1" id="KW-1133">Transmembrane helix</keyword>
<feature type="domain" description="LytR/CpsA/Psr regulator C-terminal" evidence="2">
    <location>
        <begin position="83"/>
        <end position="176"/>
    </location>
</feature>
<dbReference type="Pfam" id="PF13399">
    <property type="entry name" value="LytR_C"/>
    <property type="match status" value="1"/>
</dbReference>
<keyword evidence="1" id="KW-0472">Membrane</keyword>
<dbReference type="EMBL" id="CAEZZM010000002">
    <property type="protein sequence ID" value="CAB4752549.1"/>
    <property type="molecule type" value="Genomic_DNA"/>
</dbReference>
<accession>A0A6J6JNL5</accession>
<proteinExistence type="predicted"/>
<dbReference type="EMBL" id="CAEZWB010000002">
    <property type="protein sequence ID" value="CAB4639047.1"/>
    <property type="molecule type" value="Genomic_DNA"/>
</dbReference>
<organism evidence="3">
    <name type="scientific">freshwater metagenome</name>
    <dbReference type="NCBI Taxonomy" id="449393"/>
    <lineage>
        <taxon>unclassified sequences</taxon>
        <taxon>metagenomes</taxon>
        <taxon>ecological metagenomes</taxon>
    </lineage>
</organism>
<dbReference type="InterPro" id="IPR027381">
    <property type="entry name" value="LytR/CpsA/Psr_C"/>
</dbReference>
<reference evidence="3" key="1">
    <citation type="submission" date="2020-05" db="EMBL/GenBank/DDBJ databases">
        <authorList>
            <person name="Chiriac C."/>
            <person name="Salcher M."/>
            <person name="Ghai R."/>
            <person name="Kavagutti S V."/>
        </authorList>
    </citation>
    <scope>NUCLEOTIDE SEQUENCE</scope>
</reference>
<gene>
    <name evidence="3" type="ORF">UFOPK2166_00043</name>
    <name evidence="4" type="ORF">UFOPK2657_00050</name>
    <name evidence="5" type="ORF">UFOPK2872_00038</name>
    <name evidence="6" type="ORF">UFOPK4000_00018</name>
</gene>
<evidence type="ECO:0000313" key="4">
    <source>
        <dbReference type="EMBL" id="CAB4701907.1"/>
    </source>
</evidence>
<dbReference type="AlphaFoldDB" id="A0A6J6JNL5"/>
<evidence type="ECO:0000256" key="1">
    <source>
        <dbReference type="SAM" id="Phobius"/>
    </source>
</evidence>